<dbReference type="Proteomes" id="UP001283361">
    <property type="component" value="Unassembled WGS sequence"/>
</dbReference>
<comment type="caution">
    <text evidence="1">The sequence shown here is derived from an EMBL/GenBank/DDBJ whole genome shotgun (WGS) entry which is preliminary data.</text>
</comment>
<name>A0AAE1A6D6_9GAST</name>
<gene>
    <name evidence="1" type="ORF">RRG08_039057</name>
</gene>
<evidence type="ECO:0000313" key="1">
    <source>
        <dbReference type="EMBL" id="KAK3782060.1"/>
    </source>
</evidence>
<dbReference type="AlphaFoldDB" id="A0AAE1A6D6"/>
<proteinExistence type="predicted"/>
<protein>
    <submittedName>
        <fullName evidence="1">Uncharacterized protein</fullName>
    </submittedName>
</protein>
<evidence type="ECO:0000313" key="2">
    <source>
        <dbReference type="Proteomes" id="UP001283361"/>
    </source>
</evidence>
<accession>A0AAE1A6D6</accession>
<reference evidence="1" key="1">
    <citation type="journal article" date="2023" name="G3 (Bethesda)">
        <title>A reference genome for the long-term kleptoplast-retaining sea slug Elysia crispata morphotype clarki.</title>
        <authorList>
            <person name="Eastman K.E."/>
            <person name="Pendleton A.L."/>
            <person name="Shaikh M.A."/>
            <person name="Suttiyut T."/>
            <person name="Ogas R."/>
            <person name="Tomko P."/>
            <person name="Gavelis G."/>
            <person name="Widhalm J.R."/>
            <person name="Wisecaver J.H."/>
        </authorList>
    </citation>
    <scope>NUCLEOTIDE SEQUENCE</scope>
    <source>
        <strain evidence="1">ECLA1</strain>
    </source>
</reference>
<keyword evidence="2" id="KW-1185">Reference proteome</keyword>
<dbReference type="EMBL" id="JAWDGP010002542">
    <property type="protein sequence ID" value="KAK3782060.1"/>
    <property type="molecule type" value="Genomic_DNA"/>
</dbReference>
<sequence length="195" mass="21438">MVGVWSHPTVFGMVGVVSSNRLWYGGGVVSSNRLWYGGGVVSSNRLWYGGRSLIQPSLSHPTVFGMVGVVSSNRLWYGGGVVSSNRLWYGGVVVSSNRLWYGGGVVSSNRLWYGGCGLIQPSLAREPQYRMRPATSNRTMDALRPVASLNKVVSRNRGNHYSEVKGRNLFPRAKEENCHCEFISSIHEIDPRSSG</sequence>
<organism evidence="1 2">
    <name type="scientific">Elysia crispata</name>
    <name type="common">lettuce slug</name>
    <dbReference type="NCBI Taxonomy" id="231223"/>
    <lineage>
        <taxon>Eukaryota</taxon>
        <taxon>Metazoa</taxon>
        <taxon>Spiralia</taxon>
        <taxon>Lophotrochozoa</taxon>
        <taxon>Mollusca</taxon>
        <taxon>Gastropoda</taxon>
        <taxon>Heterobranchia</taxon>
        <taxon>Euthyneura</taxon>
        <taxon>Panpulmonata</taxon>
        <taxon>Sacoglossa</taxon>
        <taxon>Placobranchoidea</taxon>
        <taxon>Plakobranchidae</taxon>
        <taxon>Elysia</taxon>
    </lineage>
</organism>